<evidence type="ECO:0008006" key="3">
    <source>
        <dbReference type="Google" id="ProtNLM"/>
    </source>
</evidence>
<keyword evidence="2" id="KW-1185">Reference proteome</keyword>
<dbReference type="OrthoDB" id="4410230at2"/>
<evidence type="ECO:0000313" key="2">
    <source>
        <dbReference type="Proteomes" id="UP000266975"/>
    </source>
</evidence>
<gene>
    <name evidence="1" type="ORF">C5L39_08350</name>
</gene>
<proteinExistence type="predicted"/>
<reference evidence="1 2" key="1">
    <citation type="submission" date="2018-02" db="EMBL/GenBank/DDBJ databases">
        <title>Corynebacterium alimpuense sp. nov., a marine obligate actinomycete isolated from sediments of Valparaiso bay, Chile.</title>
        <authorList>
            <person name="Claverias F."/>
            <person name="Gonzales-Siles L."/>
            <person name="Salva-Serra F."/>
            <person name="Inganaes E."/>
            <person name="Molin K."/>
            <person name="Cumsille A."/>
            <person name="Undabarrena A."/>
            <person name="Couve E."/>
            <person name="Moore E.R.B."/>
            <person name="Gomila M."/>
            <person name="Camara B."/>
        </authorList>
    </citation>
    <scope>NUCLEOTIDE SEQUENCE [LARGE SCALE GENOMIC DNA]</scope>
    <source>
        <strain evidence="1 2">CCUG 69366</strain>
    </source>
</reference>
<dbReference type="Proteomes" id="UP000266975">
    <property type="component" value="Unassembled WGS sequence"/>
</dbReference>
<dbReference type="AlphaFoldDB" id="A0A3M8K6K0"/>
<comment type="caution">
    <text evidence="1">The sequence shown here is derived from an EMBL/GenBank/DDBJ whole genome shotgun (WGS) entry which is preliminary data.</text>
</comment>
<protein>
    <recommendedName>
        <fullName evidence="3">DUF4230 domain-containing protein</fullName>
    </recommendedName>
</protein>
<evidence type="ECO:0000313" key="1">
    <source>
        <dbReference type="EMBL" id="RNE48499.1"/>
    </source>
</evidence>
<sequence length="206" mass="23047">MKKWISLISVAIVLMAVVGAGAFFGGSAWALKNTPILDDLVEVEVVSNDEKIITAIERQEQLVLLSTNVQGLSEERVNRSFLGRTLIGSERTQFLQYSYRAKFGIEGSEVTVTETDDNQYLIVVPKFIFIGHDSEQFKTAIENNGALSWATPEIDTARTITSILNAETKAEQINDNRDLLEDQARAFYLGIIHSIDDQVEVQFEFL</sequence>
<accession>A0A3M8K6K0</accession>
<name>A0A3M8K6K0_9CORY</name>
<organism evidence="1 2">
    <name type="scientific">Corynebacterium alimapuense</name>
    <dbReference type="NCBI Taxonomy" id="1576874"/>
    <lineage>
        <taxon>Bacteria</taxon>
        <taxon>Bacillati</taxon>
        <taxon>Actinomycetota</taxon>
        <taxon>Actinomycetes</taxon>
        <taxon>Mycobacteriales</taxon>
        <taxon>Corynebacteriaceae</taxon>
        <taxon>Corynebacterium</taxon>
    </lineage>
</organism>
<dbReference type="RefSeq" id="WP_123048430.1">
    <property type="nucleotide sequence ID" value="NZ_PTJO01000005.1"/>
</dbReference>
<dbReference type="EMBL" id="PTJO01000005">
    <property type="protein sequence ID" value="RNE48499.1"/>
    <property type="molecule type" value="Genomic_DNA"/>
</dbReference>